<dbReference type="GO" id="GO:0005384">
    <property type="term" value="F:manganese ion transmembrane transporter activity"/>
    <property type="evidence" value="ECO:0007669"/>
    <property type="project" value="InterPro"/>
</dbReference>
<keyword evidence="3 5" id="KW-1133">Transmembrane helix</keyword>
<organism evidence="6 7">
    <name type="scientific">Candidatus Roizmanbacteria bacterium RIFCSPHIGHO2_01_FULL_39_8</name>
    <dbReference type="NCBI Taxonomy" id="1802033"/>
    <lineage>
        <taxon>Bacteria</taxon>
        <taxon>Candidatus Roizmaniibacteriota</taxon>
    </lineage>
</organism>
<sequence length="263" mass="29040">MSRVDNARKAFLQKNPEAIKKAHTVDAIHNDIHHEEAHLKGFNLPEIILGGQDGLVNVLGVILGVAAATGSNQVVIVAGLAAAFAESISMGAVAYTSKLTEADYYQSEYEREKWEIEHVPEGEREEIRALYENFGFKGQILEDIVKKITSNKHIWLKVMMEQELKLEPINRKDAIPAAFIVGISAIIGSFIPLFPFFFLSIFPASYIALIVSAVTLFIVGFYKAKKTLGRQFIQEGIRMMVIGMVSALVGFFIGSLFKIPPAA</sequence>
<dbReference type="EMBL" id="MFZI01000038">
    <property type="protein sequence ID" value="OGK20256.1"/>
    <property type="molecule type" value="Genomic_DNA"/>
</dbReference>
<feature type="transmembrane region" description="Helical" evidence="5">
    <location>
        <begin position="174"/>
        <end position="198"/>
    </location>
</feature>
<dbReference type="Pfam" id="PF01988">
    <property type="entry name" value="VIT1"/>
    <property type="match status" value="1"/>
</dbReference>
<reference evidence="6 7" key="1">
    <citation type="journal article" date="2016" name="Nat. Commun.">
        <title>Thousands of microbial genomes shed light on interconnected biogeochemical processes in an aquifer system.</title>
        <authorList>
            <person name="Anantharaman K."/>
            <person name="Brown C.T."/>
            <person name="Hug L.A."/>
            <person name="Sharon I."/>
            <person name="Castelle C.J."/>
            <person name="Probst A.J."/>
            <person name="Thomas B.C."/>
            <person name="Singh A."/>
            <person name="Wilkins M.J."/>
            <person name="Karaoz U."/>
            <person name="Brodie E.L."/>
            <person name="Williams K.H."/>
            <person name="Hubbard S.S."/>
            <person name="Banfield J.F."/>
        </authorList>
    </citation>
    <scope>NUCLEOTIDE SEQUENCE [LARGE SCALE GENOMIC DNA]</scope>
</reference>
<evidence type="ECO:0000256" key="1">
    <source>
        <dbReference type="ARBA" id="ARBA00004127"/>
    </source>
</evidence>
<gene>
    <name evidence="6" type="ORF">A2866_00050</name>
</gene>
<dbReference type="GO" id="GO:0030026">
    <property type="term" value="P:intracellular manganese ion homeostasis"/>
    <property type="evidence" value="ECO:0007669"/>
    <property type="project" value="InterPro"/>
</dbReference>
<dbReference type="Proteomes" id="UP000177026">
    <property type="component" value="Unassembled WGS sequence"/>
</dbReference>
<evidence type="ECO:0000256" key="5">
    <source>
        <dbReference type="SAM" id="Phobius"/>
    </source>
</evidence>
<keyword evidence="4 5" id="KW-0472">Membrane</keyword>
<feature type="transmembrane region" description="Helical" evidence="5">
    <location>
        <begin position="204"/>
        <end position="224"/>
    </location>
</feature>
<name>A0A1F7GNJ2_9BACT</name>
<dbReference type="InterPro" id="IPR008217">
    <property type="entry name" value="Ccc1_fam"/>
</dbReference>
<comment type="caution">
    <text evidence="6">The sequence shown here is derived from an EMBL/GenBank/DDBJ whole genome shotgun (WGS) entry which is preliminary data.</text>
</comment>
<protein>
    <recommendedName>
        <fullName evidence="8">Iron transporter</fullName>
    </recommendedName>
</protein>
<comment type="subcellular location">
    <subcellularLocation>
        <location evidence="1">Endomembrane system</location>
        <topology evidence="1">Multi-pass membrane protein</topology>
    </subcellularLocation>
</comment>
<keyword evidence="2 5" id="KW-0812">Transmembrane</keyword>
<dbReference type="PANTHER" id="PTHR31851">
    <property type="entry name" value="FE(2+)/MN(2+) TRANSPORTER PCL1"/>
    <property type="match status" value="1"/>
</dbReference>
<feature type="transmembrane region" description="Helical" evidence="5">
    <location>
        <begin position="236"/>
        <end position="257"/>
    </location>
</feature>
<evidence type="ECO:0000256" key="2">
    <source>
        <dbReference type="ARBA" id="ARBA00022692"/>
    </source>
</evidence>
<accession>A0A1F7GNJ2</accession>
<evidence type="ECO:0000313" key="7">
    <source>
        <dbReference type="Proteomes" id="UP000177026"/>
    </source>
</evidence>
<dbReference type="AlphaFoldDB" id="A0A1F7GNJ2"/>
<evidence type="ECO:0000313" key="6">
    <source>
        <dbReference type="EMBL" id="OGK20256.1"/>
    </source>
</evidence>
<evidence type="ECO:0000256" key="3">
    <source>
        <dbReference type="ARBA" id="ARBA00022989"/>
    </source>
</evidence>
<evidence type="ECO:0000256" key="4">
    <source>
        <dbReference type="ARBA" id="ARBA00023136"/>
    </source>
</evidence>
<proteinExistence type="predicted"/>
<evidence type="ECO:0008006" key="8">
    <source>
        <dbReference type="Google" id="ProtNLM"/>
    </source>
</evidence>
<dbReference type="GO" id="GO:0012505">
    <property type="term" value="C:endomembrane system"/>
    <property type="evidence" value="ECO:0007669"/>
    <property type="project" value="UniProtKB-SubCell"/>
</dbReference>